<dbReference type="AlphaFoldDB" id="Q1ZLQ2"/>
<dbReference type="InterPro" id="IPR050398">
    <property type="entry name" value="HssS/ArlS-like"/>
</dbReference>
<dbReference type="InterPro" id="IPR004358">
    <property type="entry name" value="Sig_transdc_His_kin-like_C"/>
</dbReference>
<dbReference type="HOGENOM" id="CLU_000445_89_27_6"/>
<dbReference type="SUPFAM" id="SSF158472">
    <property type="entry name" value="HAMP domain-like"/>
    <property type="match status" value="1"/>
</dbReference>
<dbReference type="GO" id="GO:0005886">
    <property type="term" value="C:plasma membrane"/>
    <property type="evidence" value="ECO:0007669"/>
    <property type="project" value="UniProtKB-SubCell"/>
</dbReference>
<evidence type="ECO:0000256" key="2">
    <source>
        <dbReference type="ARBA" id="ARBA00004651"/>
    </source>
</evidence>
<evidence type="ECO:0000259" key="16">
    <source>
        <dbReference type="PROSITE" id="PS50885"/>
    </source>
</evidence>
<dbReference type="InterPro" id="IPR036097">
    <property type="entry name" value="HisK_dim/P_sf"/>
</dbReference>
<keyword evidence="5" id="KW-0597">Phosphoprotein</keyword>
<feature type="domain" description="Histidine kinase" evidence="15">
    <location>
        <begin position="250"/>
        <end position="459"/>
    </location>
</feature>
<sequence length="462" mass="52593">MKFPGLTSLYGRIFAIFWFTLFVVVVTIVLLFQLDPRTGQAIPEPHLKRLEYTAKNINQKLNTPQNETVKKLQLEQKIKRLTKRKNNHDIQIYFTTLDGDIISPQKHTKALRNFITIADDPSAPKQRLYGRWMMAGPFLINTPKGGIYMYSGQVWRGPSPFIIQILDKPFKLLLVTMLVSTPFLLWLAWAVTRPARRLQQAAERVAQGEFTADPNLETGPREFKQAGASFNQMVGALNTMISGQQRLLSDISHELRSPLTRLRMATALAQRKQGESSELTRVDTEAERLENMIGELLELSRMQVDSHQQNERLDSQTLWYEMLEDARFEAEQCHKTLRYNALQDWPINGNPNLLISALENVIRNAIKYGNDVIEIQFTVQQHLLTITIDDNGKGVPEAELDDIFRPFYRVSTARDRDSGGTGLGLAITESAIRQHRGTIKANNSSLGGLNITITLPLARYRH</sequence>
<dbReference type="Pfam" id="PF00672">
    <property type="entry name" value="HAMP"/>
    <property type="match status" value="1"/>
</dbReference>
<dbReference type="PROSITE" id="PS50885">
    <property type="entry name" value="HAMP"/>
    <property type="match status" value="1"/>
</dbReference>
<dbReference type="GO" id="GO:0005524">
    <property type="term" value="F:ATP binding"/>
    <property type="evidence" value="ECO:0007669"/>
    <property type="project" value="UniProtKB-KW"/>
</dbReference>
<dbReference type="Gene3D" id="3.30.565.10">
    <property type="entry name" value="Histidine kinase-like ATPase, C-terminal domain"/>
    <property type="match status" value="1"/>
</dbReference>
<dbReference type="InterPro" id="IPR032404">
    <property type="entry name" value="CpxA_peri"/>
</dbReference>
<proteinExistence type="predicted"/>
<dbReference type="SMART" id="SM00388">
    <property type="entry name" value="HisKA"/>
    <property type="match status" value="1"/>
</dbReference>
<keyword evidence="6" id="KW-0808">Transferase</keyword>
<dbReference type="GO" id="GO:0000155">
    <property type="term" value="F:phosphorelay sensor kinase activity"/>
    <property type="evidence" value="ECO:0007669"/>
    <property type="project" value="InterPro"/>
</dbReference>
<dbReference type="PROSITE" id="PS50109">
    <property type="entry name" value="HIS_KIN"/>
    <property type="match status" value="1"/>
</dbReference>
<evidence type="ECO:0000313" key="18">
    <source>
        <dbReference type="Proteomes" id="UP000001603"/>
    </source>
</evidence>
<evidence type="ECO:0000256" key="6">
    <source>
        <dbReference type="ARBA" id="ARBA00022679"/>
    </source>
</evidence>
<dbReference type="InterPro" id="IPR005467">
    <property type="entry name" value="His_kinase_dom"/>
</dbReference>
<gene>
    <name evidence="17" type="primary">cpxA</name>
    <name evidence="17" type="ORF">VAS14_21547</name>
</gene>
<dbReference type="PANTHER" id="PTHR45528:SF1">
    <property type="entry name" value="SENSOR HISTIDINE KINASE CPXA"/>
    <property type="match status" value="1"/>
</dbReference>
<keyword evidence="11 14" id="KW-1133">Transmembrane helix</keyword>
<evidence type="ECO:0000256" key="9">
    <source>
        <dbReference type="ARBA" id="ARBA00022777"/>
    </source>
</evidence>
<evidence type="ECO:0000256" key="10">
    <source>
        <dbReference type="ARBA" id="ARBA00022840"/>
    </source>
</evidence>
<dbReference type="InterPro" id="IPR003661">
    <property type="entry name" value="HisK_dim/P_dom"/>
</dbReference>
<dbReference type="EMBL" id="AAOJ01000010">
    <property type="protein sequence ID" value="EAS63156.1"/>
    <property type="molecule type" value="Genomic_DNA"/>
</dbReference>
<evidence type="ECO:0000256" key="7">
    <source>
        <dbReference type="ARBA" id="ARBA00022692"/>
    </source>
</evidence>
<dbReference type="SMART" id="SM00304">
    <property type="entry name" value="HAMP"/>
    <property type="match status" value="1"/>
</dbReference>
<evidence type="ECO:0000259" key="15">
    <source>
        <dbReference type="PROSITE" id="PS50109"/>
    </source>
</evidence>
<keyword evidence="10" id="KW-0067">ATP-binding</keyword>
<organism evidence="17 18">
    <name type="scientific">Photobacterium angustum (strain S14 / CCUG 15956)</name>
    <name type="common">Vibrio sp. (strain S14 / CCUG 15956)</name>
    <dbReference type="NCBI Taxonomy" id="314292"/>
    <lineage>
        <taxon>Bacteria</taxon>
        <taxon>Pseudomonadati</taxon>
        <taxon>Pseudomonadota</taxon>
        <taxon>Gammaproteobacteria</taxon>
        <taxon>Vibrionales</taxon>
        <taxon>Vibrionaceae</taxon>
        <taxon>Photobacterium</taxon>
    </lineage>
</organism>
<dbReference type="InterPro" id="IPR036890">
    <property type="entry name" value="HATPase_C_sf"/>
</dbReference>
<feature type="transmembrane region" description="Helical" evidence="14">
    <location>
        <begin position="12"/>
        <end position="32"/>
    </location>
</feature>
<protein>
    <recommendedName>
        <fullName evidence="3">histidine kinase</fullName>
        <ecNumber evidence="3">2.7.13.3</ecNumber>
    </recommendedName>
</protein>
<dbReference type="SUPFAM" id="SSF47384">
    <property type="entry name" value="Homodimeric domain of signal transducing histidine kinase"/>
    <property type="match status" value="1"/>
</dbReference>
<dbReference type="PRINTS" id="PR00344">
    <property type="entry name" value="BCTRLSENSOR"/>
</dbReference>
<dbReference type="CDD" id="cd06225">
    <property type="entry name" value="HAMP"/>
    <property type="match status" value="1"/>
</dbReference>
<dbReference type="Pfam" id="PF00512">
    <property type="entry name" value="HisKA"/>
    <property type="match status" value="1"/>
</dbReference>
<feature type="transmembrane region" description="Helical" evidence="14">
    <location>
        <begin position="172"/>
        <end position="191"/>
    </location>
</feature>
<dbReference type="Proteomes" id="UP000001603">
    <property type="component" value="Unassembled WGS sequence"/>
</dbReference>
<keyword evidence="4" id="KW-1003">Cell membrane</keyword>
<keyword evidence="13 14" id="KW-0472">Membrane</keyword>
<dbReference type="CDD" id="cd00082">
    <property type="entry name" value="HisKA"/>
    <property type="match status" value="1"/>
</dbReference>
<dbReference type="EC" id="2.7.13.3" evidence="3"/>
<evidence type="ECO:0000256" key="12">
    <source>
        <dbReference type="ARBA" id="ARBA00023012"/>
    </source>
</evidence>
<dbReference type="Pfam" id="PF02518">
    <property type="entry name" value="HATPase_c"/>
    <property type="match status" value="1"/>
</dbReference>
<dbReference type="InterPro" id="IPR038515">
    <property type="entry name" value="CpxA_peri_sf"/>
</dbReference>
<evidence type="ECO:0000256" key="13">
    <source>
        <dbReference type="ARBA" id="ARBA00023136"/>
    </source>
</evidence>
<dbReference type="InterPro" id="IPR058125">
    <property type="entry name" value="CpxA"/>
</dbReference>
<name>Q1ZLQ2_PHOAS</name>
<dbReference type="InterPro" id="IPR003660">
    <property type="entry name" value="HAMP_dom"/>
</dbReference>
<evidence type="ECO:0000256" key="8">
    <source>
        <dbReference type="ARBA" id="ARBA00022741"/>
    </source>
</evidence>
<comment type="subcellular location">
    <subcellularLocation>
        <location evidence="2">Cell membrane</location>
        <topology evidence="2">Multi-pass membrane protein</topology>
    </subcellularLocation>
</comment>
<feature type="domain" description="HAMP" evidence="16">
    <location>
        <begin position="189"/>
        <end position="242"/>
    </location>
</feature>
<evidence type="ECO:0000256" key="1">
    <source>
        <dbReference type="ARBA" id="ARBA00000085"/>
    </source>
</evidence>
<comment type="catalytic activity">
    <reaction evidence="1">
        <text>ATP + protein L-histidine = ADP + protein N-phospho-L-histidine.</text>
        <dbReference type="EC" id="2.7.13.3"/>
    </reaction>
</comment>
<evidence type="ECO:0000313" key="17">
    <source>
        <dbReference type="EMBL" id="EAS63156.1"/>
    </source>
</evidence>
<dbReference type="NCBIfam" id="NF007007">
    <property type="entry name" value="PRK09470.1"/>
    <property type="match status" value="1"/>
</dbReference>
<evidence type="ECO:0000256" key="11">
    <source>
        <dbReference type="ARBA" id="ARBA00022989"/>
    </source>
</evidence>
<dbReference type="FunFam" id="3.30.565.10:FF:000011">
    <property type="entry name" value="Sensor histidine kinase CpxA"/>
    <property type="match status" value="1"/>
</dbReference>
<keyword evidence="9" id="KW-0418">Kinase</keyword>
<comment type="caution">
    <text evidence="17">The sequence shown here is derived from an EMBL/GenBank/DDBJ whole genome shotgun (WGS) entry which is preliminary data.</text>
</comment>
<evidence type="ECO:0000256" key="5">
    <source>
        <dbReference type="ARBA" id="ARBA00022553"/>
    </source>
</evidence>
<dbReference type="RefSeq" id="WP_005371897.1">
    <property type="nucleotide sequence ID" value="NZ_CH902603.1"/>
</dbReference>
<keyword evidence="12" id="KW-0902">Two-component regulatory system</keyword>
<dbReference type="PANTHER" id="PTHR45528">
    <property type="entry name" value="SENSOR HISTIDINE KINASE CPXA"/>
    <property type="match status" value="1"/>
</dbReference>
<keyword evidence="7 14" id="KW-0812">Transmembrane</keyword>
<dbReference type="Gene3D" id="3.30.450.210">
    <property type="entry name" value="Two-component sensor protein CpxA, periplasmic domain"/>
    <property type="match status" value="1"/>
</dbReference>
<accession>Q1ZLQ2</accession>
<dbReference type="eggNOG" id="COG5002">
    <property type="taxonomic scope" value="Bacteria"/>
</dbReference>
<dbReference type="SUPFAM" id="SSF55874">
    <property type="entry name" value="ATPase domain of HSP90 chaperone/DNA topoisomerase II/histidine kinase"/>
    <property type="match status" value="1"/>
</dbReference>
<keyword evidence="8" id="KW-0547">Nucleotide-binding</keyword>
<dbReference type="SMART" id="SM00387">
    <property type="entry name" value="HATPase_c"/>
    <property type="match status" value="1"/>
</dbReference>
<dbReference type="InterPro" id="IPR003594">
    <property type="entry name" value="HATPase_dom"/>
</dbReference>
<dbReference type="OrthoDB" id="9804645at2"/>
<evidence type="ECO:0000256" key="4">
    <source>
        <dbReference type="ARBA" id="ARBA00022475"/>
    </source>
</evidence>
<evidence type="ECO:0000256" key="14">
    <source>
        <dbReference type="SAM" id="Phobius"/>
    </source>
</evidence>
<dbReference type="Gene3D" id="1.10.287.130">
    <property type="match status" value="1"/>
</dbReference>
<dbReference type="Pfam" id="PF16527">
    <property type="entry name" value="CpxA_peri"/>
    <property type="match status" value="1"/>
</dbReference>
<evidence type="ECO:0000256" key="3">
    <source>
        <dbReference type="ARBA" id="ARBA00012438"/>
    </source>
</evidence>
<reference evidence="17 18" key="1">
    <citation type="journal article" date="2009" name="Proc. Natl. Acad. Sci. U.S.A.">
        <title>The genomic basis of trophic strategy in marine bacteria.</title>
        <authorList>
            <person name="Lauro F.M."/>
            <person name="McDougald D."/>
            <person name="Thomas T."/>
            <person name="Williams T.J."/>
            <person name="Egan S."/>
            <person name="Rice S."/>
            <person name="DeMaere M.Z."/>
            <person name="Ting L."/>
            <person name="Ertan H."/>
            <person name="Johnson J."/>
            <person name="Ferriera S."/>
            <person name="Lapidus A."/>
            <person name="Anderson I."/>
            <person name="Kyrpides N."/>
            <person name="Munk A.C."/>
            <person name="Detter C."/>
            <person name="Han C.S."/>
            <person name="Brown M.V."/>
            <person name="Robb F.T."/>
            <person name="Kjelleberg S."/>
            <person name="Cavicchioli R."/>
        </authorList>
    </citation>
    <scope>NUCLEOTIDE SEQUENCE [LARGE SCALE GENOMIC DNA]</scope>
    <source>
        <strain evidence="17 18">S14</strain>
    </source>
</reference>